<dbReference type="RefSeq" id="WP_386810295.1">
    <property type="nucleotide sequence ID" value="NZ_JBHTMV010000009.1"/>
</dbReference>
<keyword evidence="2" id="KW-1185">Reference proteome</keyword>
<evidence type="ECO:0000313" key="2">
    <source>
        <dbReference type="Proteomes" id="UP001597241"/>
    </source>
</evidence>
<dbReference type="CDD" id="cd05483">
    <property type="entry name" value="retropepsin_like_bacteria"/>
    <property type="match status" value="1"/>
</dbReference>
<keyword evidence="1" id="KW-0378">Hydrolase</keyword>
<dbReference type="InterPro" id="IPR021109">
    <property type="entry name" value="Peptidase_aspartic_dom_sf"/>
</dbReference>
<reference evidence="2" key="1">
    <citation type="journal article" date="2019" name="Int. J. Syst. Evol. Microbiol.">
        <title>The Global Catalogue of Microorganisms (GCM) 10K type strain sequencing project: providing services to taxonomists for standard genome sequencing and annotation.</title>
        <authorList>
            <consortium name="The Broad Institute Genomics Platform"/>
            <consortium name="The Broad Institute Genome Sequencing Center for Infectious Disease"/>
            <person name="Wu L."/>
            <person name="Ma J."/>
        </authorList>
    </citation>
    <scope>NUCLEOTIDE SEQUENCE [LARGE SCALE GENOMIC DNA]</scope>
    <source>
        <strain evidence="2">CCUG 62221</strain>
    </source>
</reference>
<dbReference type="InterPro" id="IPR034122">
    <property type="entry name" value="Retropepsin-like_bacterial"/>
</dbReference>
<dbReference type="Proteomes" id="UP001597241">
    <property type="component" value="Unassembled WGS sequence"/>
</dbReference>
<organism evidence="1 2">
    <name type="scientific">Lutibacter holmesii</name>
    <dbReference type="NCBI Taxonomy" id="1137985"/>
    <lineage>
        <taxon>Bacteria</taxon>
        <taxon>Pseudomonadati</taxon>
        <taxon>Bacteroidota</taxon>
        <taxon>Flavobacteriia</taxon>
        <taxon>Flavobacteriales</taxon>
        <taxon>Flavobacteriaceae</taxon>
        <taxon>Lutibacter</taxon>
    </lineage>
</organism>
<dbReference type="Gene3D" id="2.40.70.10">
    <property type="entry name" value="Acid Proteases"/>
    <property type="match status" value="1"/>
</dbReference>
<dbReference type="EMBL" id="JBHTMV010000009">
    <property type="protein sequence ID" value="MFD1294895.1"/>
    <property type="molecule type" value="Genomic_DNA"/>
</dbReference>
<evidence type="ECO:0000313" key="1">
    <source>
        <dbReference type="EMBL" id="MFD1294895.1"/>
    </source>
</evidence>
<proteinExistence type="predicted"/>
<gene>
    <name evidence="1" type="ORF">ACFQ5N_13715</name>
</gene>
<name>A0ABW3WUB4_9FLAO</name>
<dbReference type="GO" id="GO:0016787">
    <property type="term" value="F:hydrolase activity"/>
    <property type="evidence" value="ECO:0007669"/>
    <property type="project" value="UniProtKB-KW"/>
</dbReference>
<dbReference type="Pfam" id="PF13650">
    <property type="entry name" value="Asp_protease_2"/>
    <property type="match status" value="1"/>
</dbReference>
<protein>
    <submittedName>
        <fullName evidence="1">Retropepsin-like aspartic protease</fullName>
        <ecNumber evidence="1">3.4.23.-</ecNumber>
    </submittedName>
</protein>
<accession>A0ABW3WUB4</accession>
<dbReference type="EC" id="3.4.23.-" evidence="1"/>
<dbReference type="SUPFAM" id="SSF50630">
    <property type="entry name" value="Acid proteases"/>
    <property type="match status" value="1"/>
</dbReference>
<sequence>MNLKNILLRKGFVKIKLKKINTNHFEIKAKLNGVKGRFILDTGASNSCVDISLAHKFNLQVEDSETKAAGAGAIGMETKISSQNKLELKKWNFNNCHIVLLDLTHVNTALTEHDAKAVHGIIGADILEKGSAIIDYNKKCVYLKKLVYKF</sequence>
<comment type="caution">
    <text evidence="1">The sequence shown here is derived from an EMBL/GenBank/DDBJ whole genome shotgun (WGS) entry which is preliminary data.</text>
</comment>